<keyword evidence="4" id="KW-1185">Reference proteome</keyword>
<reference evidence="3" key="1">
    <citation type="journal article" date="2014" name="Int. J. Syst. Evol. Microbiol.">
        <title>Complete genome sequence of Corynebacterium casei LMG S-19264T (=DSM 44701T), isolated from a smear-ripened cheese.</title>
        <authorList>
            <consortium name="US DOE Joint Genome Institute (JGI-PGF)"/>
            <person name="Walter F."/>
            <person name="Albersmeier A."/>
            <person name="Kalinowski J."/>
            <person name="Ruckert C."/>
        </authorList>
    </citation>
    <scope>NUCLEOTIDE SEQUENCE</scope>
    <source>
        <strain evidence="3">JCM 3086</strain>
    </source>
</reference>
<accession>A0A917KSR1</accession>
<dbReference type="AlphaFoldDB" id="A0A917KSR1"/>
<dbReference type="PANTHER" id="PTHR11552">
    <property type="entry name" value="GLUCOSE-METHANOL-CHOLINE GMC OXIDOREDUCTASE"/>
    <property type="match status" value="1"/>
</dbReference>
<protein>
    <recommendedName>
        <fullName evidence="2">Glucose-methanol-choline oxidoreductase C-terminal domain-containing protein</fullName>
    </recommendedName>
</protein>
<dbReference type="InterPro" id="IPR012132">
    <property type="entry name" value="GMC_OxRdtase"/>
</dbReference>
<gene>
    <name evidence="3" type="ORF">GCM10010121_044320</name>
</gene>
<dbReference type="PANTHER" id="PTHR11552:SF147">
    <property type="entry name" value="CHOLINE DEHYDROGENASE, MITOCHONDRIAL"/>
    <property type="match status" value="1"/>
</dbReference>
<comment type="caution">
    <text evidence="3">The sequence shown here is derived from an EMBL/GenBank/DDBJ whole genome shotgun (WGS) entry which is preliminary data.</text>
</comment>
<evidence type="ECO:0000313" key="4">
    <source>
        <dbReference type="Proteomes" id="UP000657574"/>
    </source>
</evidence>
<dbReference type="EMBL" id="BMQA01000014">
    <property type="protein sequence ID" value="GGJ28158.1"/>
    <property type="molecule type" value="Genomic_DNA"/>
</dbReference>
<evidence type="ECO:0000313" key="3">
    <source>
        <dbReference type="EMBL" id="GGJ28158.1"/>
    </source>
</evidence>
<dbReference type="Proteomes" id="UP000657574">
    <property type="component" value="Unassembled WGS sequence"/>
</dbReference>
<reference evidence="3" key="2">
    <citation type="submission" date="2020-09" db="EMBL/GenBank/DDBJ databases">
        <authorList>
            <person name="Sun Q."/>
            <person name="Ohkuma M."/>
        </authorList>
    </citation>
    <scope>NUCLEOTIDE SEQUENCE</scope>
    <source>
        <strain evidence="3">JCM 3086</strain>
    </source>
</reference>
<dbReference type="GO" id="GO:0050660">
    <property type="term" value="F:flavin adenine dinucleotide binding"/>
    <property type="evidence" value="ECO:0007669"/>
    <property type="project" value="InterPro"/>
</dbReference>
<sequence length="144" mass="15239">MQPYSRGTVRLASACPDAAPVVDPRYLSDSRDLDAMVVALNIARETGQRRALAPWRGEEAVPGAGVHDDATLRAHAEAAMESYFHPVGTCRMGSDDMSVVDGDLRVHGFSGLRIADASVMPSIVSGNIDATVYALAERAADLIG</sequence>
<comment type="similarity">
    <text evidence="1">Belongs to the GMC oxidoreductase family.</text>
</comment>
<dbReference type="SUPFAM" id="SSF54373">
    <property type="entry name" value="FAD-linked reductases, C-terminal domain"/>
    <property type="match status" value="1"/>
</dbReference>
<dbReference type="GO" id="GO:0016614">
    <property type="term" value="F:oxidoreductase activity, acting on CH-OH group of donors"/>
    <property type="evidence" value="ECO:0007669"/>
    <property type="project" value="InterPro"/>
</dbReference>
<dbReference type="RefSeq" id="WP_189312956.1">
    <property type="nucleotide sequence ID" value="NZ_BMQA01000014.1"/>
</dbReference>
<dbReference type="InterPro" id="IPR036188">
    <property type="entry name" value="FAD/NAD-bd_sf"/>
</dbReference>
<organism evidence="3 4">
    <name type="scientific">Streptomyces brasiliensis</name>
    <dbReference type="NCBI Taxonomy" id="1954"/>
    <lineage>
        <taxon>Bacteria</taxon>
        <taxon>Bacillati</taxon>
        <taxon>Actinomycetota</taxon>
        <taxon>Actinomycetes</taxon>
        <taxon>Kitasatosporales</taxon>
        <taxon>Streptomycetaceae</taxon>
        <taxon>Streptomyces</taxon>
    </lineage>
</organism>
<dbReference type="SUPFAM" id="SSF51905">
    <property type="entry name" value="FAD/NAD(P)-binding domain"/>
    <property type="match status" value="1"/>
</dbReference>
<proteinExistence type="inferred from homology"/>
<feature type="domain" description="Glucose-methanol-choline oxidoreductase C-terminal" evidence="2">
    <location>
        <begin position="3"/>
        <end position="136"/>
    </location>
</feature>
<evidence type="ECO:0000259" key="2">
    <source>
        <dbReference type="Pfam" id="PF05199"/>
    </source>
</evidence>
<evidence type="ECO:0000256" key="1">
    <source>
        <dbReference type="ARBA" id="ARBA00010790"/>
    </source>
</evidence>
<dbReference type="Gene3D" id="3.50.50.60">
    <property type="entry name" value="FAD/NAD(P)-binding domain"/>
    <property type="match status" value="1"/>
</dbReference>
<dbReference type="InterPro" id="IPR007867">
    <property type="entry name" value="GMC_OxRtase_C"/>
</dbReference>
<dbReference type="Pfam" id="PF05199">
    <property type="entry name" value="GMC_oxred_C"/>
    <property type="match status" value="1"/>
</dbReference>
<name>A0A917KSR1_9ACTN</name>